<keyword evidence="3" id="KW-1185">Reference proteome</keyword>
<comment type="caution">
    <text evidence="2">The sequence shown here is derived from an EMBL/GenBank/DDBJ whole genome shotgun (WGS) entry which is preliminary data.</text>
</comment>
<dbReference type="InterPro" id="IPR012902">
    <property type="entry name" value="N_methyl_site"/>
</dbReference>
<dbReference type="Pfam" id="PF07963">
    <property type="entry name" value="N_methyl"/>
    <property type="match status" value="1"/>
</dbReference>
<evidence type="ECO:0000313" key="2">
    <source>
        <dbReference type="EMBL" id="GCD12276.1"/>
    </source>
</evidence>
<reference evidence="2 3" key="1">
    <citation type="submission" date="2018-11" db="EMBL/GenBank/DDBJ databases">
        <title>Genome sequencing and assembly of Clostridium tagluense strain A121.</title>
        <authorList>
            <person name="Murakami T."/>
            <person name="Segawa T."/>
            <person name="Shcherbakova V.A."/>
            <person name="Mori H."/>
            <person name="Yoshimura Y."/>
        </authorList>
    </citation>
    <scope>NUCLEOTIDE SEQUENCE [LARGE SCALE GENOMIC DNA]</scope>
    <source>
        <strain evidence="2 3">A121</strain>
    </source>
</reference>
<evidence type="ECO:0000256" key="1">
    <source>
        <dbReference type="SAM" id="Phobius"/>
    </source>
</evidence>
<organism evidence="2 3">
    <name type="scientific">Clostridium tagluense</name>
    <dbReference type="NCBI Taxonomy" id="360422"/>
    <lineage>
        <taxon>Bacteria</taxon>
        <taxon>Bacillati</taxon>
        <taxon>Bacillota</taxon>
        <taxon>Clostridia</taxon>
        <taxon>Eubacteriales</taxon>
        <taxon>Clostridiaceae</taxon>
        <taxon>Clostridium</taxon>
    </lineage>
</organism>
<keyword evidence="1" id="KW-0472">Membrane</keyword>
<keyword evidence="1" id="KW-0812">Transmembrane</keyword>
<dbReference type="RefSeq" id="WP_125004837.1">
    <property type="nucleotide sequence ID" value="NZ_BHYK01000030.1"/>
</dbReference>
<accession>A0A401URZ7</accession>
<evidence type="ECO:0008006" key="4">
    <source>
        <dbReference type="Google" id="ProtNLM"/>
    </source>
</evidence>
<dbReference type="EMBL" id="BHYK01000030">
    <property type="protein sequence ID" value="GCD12276.1"/>
    <property type="molecule type" value="Genomic_DNA"/>
</dbReference>
<name>A0A401URZ7_9CLOT</name>
<dbReference type="Proteomes" id="UP000287872">
    <property type="component" value="Unassembled WGS sequence"/>
</dbReference>
<protein>
    <recommendedName>
        <fullName evidence="4">Prepilin-type N-terminal cleavage/methylation domain-containing protein</fullName>
    </recommendedName>
</protein>
<proteinExistence type="predicted"/>
<feature type="transmembrane region" description="Helical" evidence="1">
    <location>
        <begin position="12"/>
        <end position="33"/>
    </location>
</feature>
<keyword evidence="1" id="KW-1133">Transmembrane helix</keyword>
<dbReference type="NCBIfam" id="TIGR02532">
    <property type="entry name" value="IV_pilin_GFxxxE"/>
    <property type="match status" value="1"/>
</dbReference>
<evidence type="ECO:0000313" key="3">
    <source>
        <dbReference type="Proteomes" id="UP000287872"/>
    </source>
</evidence>
<gene>
    <name evidence="2" type="ORF">Ctaglu_38990</name>
</gene>
<dbReference type="AlphaFoldDB" id="A0A401URZ7"/>
<sequence length="316" mass="35872">MKFKKNKGITLIEVIISLAILGIIITPILSMTLTTVKISKSSEDKVFATSLAQQCTEYIKSEDIKLLDFLKIGLVENNDNELKKLMKNDNGDITPFKLYTLSEKPQNKNIVTKIKYDITTTNNNSINDSKTEPEINIVIDENNKVLIKDNIKKILYEGKTINIEGVNPIIKINKKVDENMTRIECNVKQGEETICEGIVNKPIDTANSHDIQKKIDITFKSSSKVKVDVYVENENKDESLRVKLTKNPNSNFTYNVIENEGIDAKDIIIENEILSTSNQYVNPILSKCNINIEIWNYDSKKNTKVLLQEVKTSKVL</sequence>